<dbReference type="InterPro" id="IPR005790">
    <property type="entry name" value="DNA_polIII_delta"/>
</dbReference>
<dbReference type="InterPro" id="IPR008921">
    <property type="entry name" value="DNA_pol3_clamp-load_cplx_C"/>
</dbReference>
<dbReference type="STRING" id="1121352.GCA_000620925_00433"/>
<dbReference type="GO" id="GO:0003677">
    <property type="term" value="F:DNA binding"/>
    <property type="evidence" value="ECO:0007669"/>
    <property type="project" value="InterPro"/>
</dbReference>
<organism evidence="11 12">
    <name type="scientific">Conchiformibius steedae</name>
    <dbReference type="NCBI Taxonomy" id="153493"/>
    <lineage>
        <taxon>Bacteria</taxon>
        <taxon>Pseudomonadati</taxon>
        <taxon>Pseudomonadota</taxon>
        <taxon>Betaproteobacteria</taxon>
        <taxon>Neisseriales</taxon>
        <taxon>Neisseriaceae</taxon>
        <taxon>Conchiformibius</taxon>
    </lineage>
</organism>
<dbReference type="Gene3D" id="1.10.8.60">
    <property type="match status" value="1"/>
</dbReference>
<dbReference type="NCBIfam" id="TIGR01128">
    <property type="entry name" value="holA"/>
    <property type="match status" value="1"/>
</dbReference>
<reference evidence="11 12" key="1">
    <citation type="submission" date="2018-11" db="EMBL/GenBank/DDBJ databases">
        <title>Genomes From Bacteria Associated with the Canine Oral Cavity: a Test Case for Automated Genome-Based Taxonomic Assignment.</title>
        <authorList>
            <person name="Coil D.A."/>
            <person name="Jospin G."/>
            <person name="Darling A.E."/>
            <person name="Wallis C."/>
            <person name="Davis I.J."/>
            <person name="Harris S."/>
            <person name="Eisen J.A."/>
            <person name="Holcombe L.J."/>
            <person name="O'Flynn C."/>
        </authorList>
    </citation>
    <scope>NUCLEOTIDE SEQUENCE [LARGE SCALE GENOMIC DNA]</scope>
    <source>
        <strain evidence="11 12">COT-280</strain>
    </source>
</reference>
<evidence type="ECO:0000256" key="2">
    <source>
        <dbReference type="ARBA" id="ARBA00017703"/>
    </source>
</evidence>
<proteinExistence type="inferred from homology"/>
<feature type="domain" description="DNA polymerase III delta subunit-like C-terminal" evidence="10">
    <location>
        <begin position="216"/>
        <end position="319"/>
    </location>
</feature>
<dbReference type="OrthoDB" id="9770982at2"/>
<dbReference type="GO" id="GO:0009360">
    <property type="term" value="C:DNA polymerase III complex"/>
    <property type="evidence" value="ECO:0007669"/>
    <property type="project" value="InterPro"/>
</dbReference>
<evidence type="ECO:0000256" key="6">
    <source>
        <dbReference type="ARBA" id="ARBA00022932"/>
    </source>
</evidence>
<dbReference type="PANTHER" id="PTHR34388:SF1">
    <property type="entry name" value="DNA POLYMERASE III SUBUNIT DELTA"/>
    <property type="match status" value="1"/>
</dbReference>
<keyword evidence="6" id="KW-0239">DNA-directed DNA polymerase</keyword>
<dbReference type="SUPFAM" id="SSF48019">
    <property type="entry name" value="post-AAA+ oligomerization domain-like"/>
    <property type="match status" value="1"/>
</dbReference>
<name>A0A3P2A8B8_9NEIS</name>
<gene>
    <name evidence="11" type="ORF">EII21_01190</name>
</gene>
<accession>A0A3P2A8B8</accession>
<dbReference type="Pfam" id="PF21694">
    <property type="entry name" value="DNA_pol3_delta_C"/>
    <property type="match status" value="1"/>
</dbReference>
<dbReference type="Proteomes" id="UP000269923">
    <property type="component" value="Unassembled WGS sequence"/>
</dbReference>
<evidence type="ECO:0000256" key="8">
    <source>
        <dbReference type="ARBA" id="ARBA00049244"/>
    </source>
</evidence>
<evidence type="ECO:0000313" key="11">
    <source>
        <dbReference type="EMBL" id="RRD91667.1"/>
    </source>
</evidence>
<evidence type="ECO:0000256" key="3">
    <source>
        <dbReference type="ARBA" id="ARBA00022679"/>
    </source>
</evidence>
<comment type="caution">
    <text evidence="11">The sequence shown here is derived from an EMBL/GenBank/DDBJ whole genome shotgun (WGS) entry which is preliminary data.</text>
</comment>
<dbReference type="GO" id="GO:0003887">
    <property type="term" value="F:DNA-directed DNA polymerase activity"/>
    <property type="evidence" value="ECO:0007669"/>
    <property type="project" value="UniProtKB-KW"/>
</dbReference>
<keyword evidence="5" id="KW-0235">DNA replication</keyword>
<dbReference type="EC" id="2.7.7.7" evidence="1"/>
<evidence type="ECO:0000256" key="5">
    <source>
        <dbReference type="ARBA" id="ARBA00022705"/>
    </source>
</evidence>
<dbReference type="InterPro" id="IPR048466">
    <property type="entry name" value="DNA_pol3_delta-like_C"/>
</dbReference>
<dbReference type="EMBL" id="RQYC01000001">
    <property type="protein sequence ID" value="RRD91667.1"/>
    <property type="molecule type" value="Genomic_DNA"/>
</dbReference>
<evidence type="ECO:0000259" key="9">
    <source>
        <dbReference type="Pfam" id="PF06144"/>
    </source>
</evidence>
<keyword evidence="12" id="KW-1185">Reference proteome</keyword>
<feature type="domain" description="DNA polymerase III delta N-terminal" evidence="9">
    <location>
        <begin position="21"/>
        <end position="141"/>
    </location>
</feature>
<comment type="catalytic activity">
    <reaction evidence="8">
        <text>DNA(n) + a 2'-deoxyribonucleoside 5'-triphosphate = DNA(n+1) + diphosphate</text>
        <dbReference type="Rhea" id="RHEA:22508"/>
        <dbReference type="Rhea" id="RHEA-COMP:17339"/>
        <dbReference type="Rhea" id="RHEA-COMP:17340"/>
        <dbReference type="ChEBI" id="CHEBI:33019"/>
        <dbReference type="ChEBI" id="CHEBI:61560"/>
        <dbReference type="ChEBI" id="CHEBI:173112"/>
        <dbReference type="EC" id="2.7.7.7"/>
    </reaction>
</comment>
<protein>
    <recommendedName>
        <fullName evidence="2">DNA polymerase III subunit delta</fullName>
        <ecNumber evidence="1">2.7.7.7</ecNumber>
    </recommendedName>
</protein>
<dbReference type="Gene3D" id="1.20.272.10">
    <property type="match status" value="1"/>
</dbReference>
<evidence type="ECO:0000256" key="7">
    <source>
        <dbReference type="ARBA" id="ARBA00034754"/>
    </source>
</evidence>
<dbReference type="PANTHER" id="PTHR34388">
    <property type="entry name" value="DNA POLYMERASE III SUBUNIT DELTA"/>
    <property type="match status" value="1"/>
</dbReference>
<evidence type="ECO:0000256" key="1">
    <source>
        <dbReference type="ARBA" id="ARBA00012417"/>
    </source>
</evidence>
<keyword evidence="4" id="KW-0548">Nucleotidyltransferase</keyword>
<dbReference type="RefSeq" id="WP_124793853.1">
    <property type="nucleotide sequence ID" value="NZ_RQYC01000001.1"/>
</dbReference>
<evidence type="ECO:0000313" key="12">
    <source>
        <dbReference type="Proteomes" id="UP000269923"/>
    </source>
</evidence>
<sequence length="336" mass="36601">MPHAAADRFTAALHAPLQAVYVLHGEEELLRLEALDALRAAAAAQGFHERKRLLAEGTTFDWSALAAERQSTGLFAEKKWLEIHVPSGKVGKNGGDALAEWATHPPDNTATVVVLPKLERAQSQSKWFAVLSKHALTYECKAVTPAQLPAWIRARLQRYGLNAESEAAALIAQRVEGNLLAAKQEIDKLALLYPQGHLLTEAEAADTVADVARFDAFQLAAAWMYGDSTRLMRLLDNLSAAESDPVLPLWALADDIRTLLRLSAAQKQGKSAAALRQELRLWNGKDRAAEAALRRLTPARLTAALIECARTDRQIKGAEAGDAWASFKRLIIGLSA</sequence>
<dbReference type="Pfam" id="PF06144">
    <property type="entry name" value="DNA_pol3_delta"/>
    <property type="match status" value="1"/>
</dbReference>
<dbReference type="Gene3D" id="3.40.50.300">
    <property type="entry name" value="P-loop containing nucleotide triphosphate hydrolases"/>
    <property type="match status" value="1"/>
</dbReference>
<dbReference type="AlphaFoldDB" id="A0A3P2A8B8"/>
<comment type="similarity">
    <text evidence="7">Belongs to the DNA polymerase HolA subunit family.</text>
</comment>
<dbReference type="CDD" id="cd18138">
    <property type="entry name" value="HLD_clamp_pol_III_delta"/>
    <property type="match status" value="1"/>
</dbReference>
<keyword evidence="3" id="KW-0808">Transferase</keyword>
<dbReference type="InterPro" id="IPR010372">
    <property type="entry name" value="DNA_pol3_delta_N"/>
</dbReference>
<evidence type="ECO:0000256" key="4">
    <source>
        <dbReference type="ARBA" id="ARBA00022695"/>
    </source>
</evidence>
<dbReference type="GO" id="GO:0006261">
    <property type="term" value="P:DNA-templated DNA replication"/>
    <property type="evidence" value="ECO:0007669"/>
    <property type="project" value="TreeGrafter"/>
</dbReference>
<dbReference type="SUPFAM" id="SSF52540">
    <property type="entry name" value="P-loop containing nucleoside triphosphate hydrolases"/>
    <property type="match status" value="1"/>
</dbReference>
<dbReference type="InterPro" id="IPR027417">
    <property type="entry name" value="P-loop_NTPase"/>
</dbReference>
<evidence type="ECO:0000259" key="10">
    <source>
        <dbReference type="Pfam" id="PF21694"/>
    </source>
</evidence>